<dbReference type="GO" id="GO:0016758">
    <property type="term" value="F:hexosyltransferase activity"/>
    <property type="evidence" value="ECO:0007669"/>
    <property type="project" value="UniProtKB-UniRule"/>
</dbReference>
<accession>A0A6M1LSG7</accession>
<evidence type="ECO:0000256" key="6">
    <source>
        <dbReference type="ARBA" id="ARBA00022519"/>
    </source>
</evidence>
<dbReference type="NCBIfam" id="NF003958">
    <property type="entry name" value="PRK05454.2-1"/>
    <property type="match status" value="1"/>
</dbReference>
<keyword evidence="11 12" id="KW-0472">Membrane</keyword>
<feature type="transmembrane region" description="Helical" evidence="12">
    <location>
        <begin position="568"/>
        <end position="588"/>
    </location>
</feature>
<comment type="function">
    <text evidence="12">Involved in the biosynthesis of osmoregulated periplasmic glucans (OPGs).</text>
</comment>
<feature type="transmembrane region" description="Helical" evidence="12">
    <location>
        <begin position="400"/>
        <end position="425"/>
    </location>
</feature>
<dbReference type="InterPro" id="IPR023725">
    <property type="entry name" value="Glucans_biosynth_gluTrFase_H"/>
</dbReference>
<dbReference type="GO" id="GO:0009250">
    <property type="term" value="P:glucan biosynthetic process"/>
    <property type="evidence" value="ECO:0007669"/>
    <property type="project" value="UniProtKB-UniRule"/>
</dbReference>
<name>A0A6M1LSG7_9PROT</name>
<dbReference type="EC" id="2.4.1.-" evidence="12"/>
<evidence type="ECO:0000313" key="16">
    <source>
        <dbReference type="Proteomes" id="UP000475385"/>
    </source>
</evidence>
<dbReference type="PANTHER" id="PTHR43867:SF5">
    <property type="entry name" value="GLUCANS BIOSYNTHESIS GLUCOSYLTRANSFERASE H"/>
    <property type="match status" value="1"/>
</dbReference>
<dbReference type="InterPro" id="IPR001173">
    <property type="entry name" value="Glyco_trans_2-like"/>
</dbReference>
<organism evidence="15 16">
    <name type="scientific">Falsiroseomonas algicola</name>
    <dbReference type="NCBI Taxonomy" id="2716930"/>
    <lineage>
        <taxon>Bacteria</taxon>
        <taxon>Pseudomonadati</taxon>
        <taxon>Pseudomonadota</taxon>
        <taxon>Alphaproteobacteria</taxon>
        <taxon>Acetobacterales</taxon>
        <taxon>Roseomonadaceae</taxon>
        <taxon>Falsiroseomonas</taxon>
    </lineage>
</organism>
<comment type="caution">
    <text evidence="15">The sequence shown here is derived from an EMBL/GenBank/DDBJ whole genome shotgun (WGS) entry which is preliminary data.</text>
</comment>
<dbReference type="AlphaFoldDB" id="A0A6M1LSG7"/>
<evidence type="ECO:0000256" key="5">
    <source>
        <dbReference type="ARBA" id="ARBA00022475"/>
    </source>
</evidence>
<keyword evidence="5 12" id="KW-1003">Cell membrane</keyword>
<evidence type="ECO:0000256" key="1">
    <source>
        <dbReference type="ARBA" id="ARBA00004429"/>
    </source>
</evidence>
<dbReference type="Proteomes" id="UP000475385">
    <property type="component" value="Unassembled WGS sequence"/>
</dbReference>
<feature type="domain" description="Glycosyltransferase 2-like" evidence="14">
    <location>
        <begin position="229"/>
        <end position="441"/>
    </location>
</feature>
<dbReference type="NCBIfam" id="NF003962">
    <property type="entry name" value="PRK05454.2-5"/>
    <property type="match status" value="1"/>
</dbReference>
<gene>
    <name evidence="15" type="primary">mdoH</name>
    <name evidence="12" type="synonym">opgH</name>
    <name evidence="15" type="ORF">G3576_25430</name>
</gene>
<dbReference type="NCBIfam" id="NF003956">
    <property type="entry name" value="PRK05454.1-3"/>
    <property type="match status" value="1"/>
</dbReference>
<dbReference type="InterPro" id="IPR050321">
    <property type="entry name" value="Glycosyltr_2/OpgH_subfam"/>
</dbReference>
<feature type="transmembrane region" description="Helical" evidence="12">
    <location>
        <begin position="455"/>
        <end position="476"/>
    </location>
</feature>
<keyword evidence="7 12" id="KW-0328">Glycosyltransferase</keyword>
<comment type="pathway">
    <text evidence="2 12">Glycan metabolism; osmoregulated periplasmic glucan (OPG) biosynthesis.</text>
</comment>
<dbReference type="RefSeq" id="WP_164697291.1">
    <property type="nucleotide sequence ID" value="NZ_JAAIKB010000014.1"/>
</dbReference>
<keyword evidence="6" id="KW-0997">Cell inner membrane</keyword>
<evidence type="ECO:0000256" key="8">
    <source>
        <dbReference type="ARBA" id="ARBA00022679"/>
    </source>
</evidence>
<evidence type="ECO:0000256" key="7">
    <source>
        <dbReference type="ARBA" id="ARBA00022676"/>
    </source>
</evidence>
<evidence type="ECO:0000313" key="15">
    <source>
        <dbReference type="EMBL" id="NGM23380.1"/>
    </source>
</evidence>
<dbReference type="CDD" id="cd04191">
    <property type="entry name" value="Glucan_BSP_MdoH"/>
    <property type="match status" value="1"/>
</dbReference>
<keyword evidence="8 12" id="KW-0808">Transferase</keyword>
<evidence type="ECO:0000256" key="3">
    <source>
        <dbReference type="ARBA" id="ARBA00009337"/>
    </source>
</evidence>
<proteinExistence type="inferred from homology"/>
<reference evidence="15 16" key="1">
    <citation type="submission" date="2020-03" db="EMBL/GenBank/DDBJ databases">
        <title>Roseomonas stagni sp. nov., isolated from pond water in Japan.</title>
        <authorList>
            <person name="Furuhata K."/>
            <person name="Miyamoto H."/>
            <person name="Goto K."/>
        </authorList>
    </citation>
    <scope>NUCLEOTIDE SEQUENCE [LARGE SCALE GENOMIC DNA]</scope>
    <source>
        <strain evidence="15 16">PeD5</strain>
    </source>
</reference>
<evidence type="ECO:0000256" key="4">
    <source>
        <dbReference type="ARBA" id="ARBA00020585"/>
    </source>
</evidence>
<dbReference type="Pfam" id="PF13632">
    <property type="entry name" value="Glyco_trans_2_3"/>
    <property type="match status" value="1"/>
</dbReference>
<dbReference type="GO" id="GO:0005886">
    <property type="term" value="C:plasma membrane"/>
    <property type="evidence" value="ECO:0007669"/>
    <property type="project" value="UniProtKB-SubCell"/>
</dbReference>
<evidence type="ECO:0000256" key="10">
    <source>
        <dbReference type="ARBA" id="ARBA00022989"/>
    </source>
</evidence>
<evidence type="ECO:0000256" key="9">
    <source>
        <dbReference type="ARBA" id="ARBA00022692"/>
    </source>
</evidence>
<keyword evidence="9 12" id="KW-0812">Transmembrane</keyword>
<evidence type="ECO:0000256" key="2">
    <source>
        <dbReference type="ARBA" id="ARBA00005001"/>
    </source>
</evidence>
<feature type="region of interest" description="Disordered" evidence="13">
    <location>
        <begin position="20"/>
        <end position="41"/>
    </location>
</feature>
<dbReference type="Gene3D" id="3.90.550.10">
    <property type="entry name" value="Spore Coat Polysaccharide Biosynthesis Protein SpsA, Chain A"/>
    <property type="match status" value="1"/>
</dbReference>
<sequence>MDGLTETPWRALPEEAPLDMPAQSMRAMPGTPGPAKRPSSPRGMAWRRLLVLGGAVLLTAFAAREMGLVLDIARPTALQITILVLFVVLFAWIALSFVSAVCGVASLMGGGGRRLGIDPAAPLPTLTARTALLMPVYNEPPARVMAGLQAMHESLAATGAGEQFDIFILSDTTDPDAWVAEEAAFLALRERTGDHRRIFYRRRPRNIGRKAGNIAEWVRRFGGAYPQMLVLDADSVMEGDALVRLAAAMERHPDVGLIQTLPVIVNGRSFFARMQQFAGRVYGPVIAAGIAWWHGAEGNYWGHNAIIRTRAFADQAGLPRLAGPKPFGGDIMSHDFVEAALMRRAGWAIHMVPALRGSYEESPPALTELAIRDRRWCQGNLQHAAVLPARGLHPISRLHLLSGIGSYITAPLWLLFLIVGVFTALEARFIRPAYFGSSPTLFPDWPVVDPVRAKWLFIGTMALLLVPKLLAWGLMLTQQAERRGIGGAIRSFLSMLLETLVAGLLAPVTMLTQSIDVVSILLGRDSGWQPQQRDDGVLPWGTVWRLYWRHTVFGVLFGITSWLVSPYLALWMLPVTLGLALSVPLAALTARASPRLRRAGILAIPEERDPPAILRRAEALRDVLAAESAEPEAVRRLAASPPLLAAHRRMLPPPRRPRLDPIDATLLVARVKAEEAPSLEDALRQFDRAEKAALLADAGGLDRLLHLAGRG</sequence>
<protein>
    <recommendedName>
        <fullName evidence="4 12">Glucans biosynthesis glucosyltransferase H</fullName>
        <ecNumber evidence="12">2.4.1.-</ecNumber>
    </recommendedName>
</protein>
<dbReference type="PANTHER" id="PTHR43867">
    <property type="entry name" value="CELLULOSE SYNTHASE CATALYTIC SUBUNIT A [UDP-FORMING]"/>
    <property type="match status" value="1"/>
</dbReference>
<comment type="similarity">
    <text evidence="3 12">Belongs to the glycosyltransferase 2 family. OpgH subfamily.</text>
</comment>
<comment type="subcellular location">
    <subcellularLocation>
        <location evidence="1">Cell inner membrane</location>
        <topology evidence="1">Multi-pass membrane protein</topology>
    </subcellularLocation>
    <subcellularLocation>
        <location evidence="12">Cell membrane</location>
        <topology evidence="12">Multi-pass membrane protein</topology>
    </subcellularLocation>
</comment>
<dbReference type="InterPro" id="IPR029044">
    <property type="entry name" value="Nucleotide-diphossugar_trans"/>
</dbReference>
<keyword evidence="16" id="KW-1185">Reference proteome</keyword>
<dbReference type="UniPathway" id="UPA00637"/>
<feature type="transmembrane region" description="Helical" evidence="12">
    <location>
        <begin position="83"/>
        <end position="107"/>
    </location>
</feature>
<evidence type="ECO:0000256" key="12">
    <source>
        <dbReference type="HAMAP-Rule" id="MF_01072"/>
    </source>
</evidence>
<evidence type="ECO:0000259" key="14">
    <source>
        <dbReference type="Pfam" id="PF13632"/>
    </source>
</evidence>
<evidence type="ECO:0000256" key="11">
    <source>
        <dbReference type="ARBA" id="ARBA00023136"/>
    </source>
</evidence>
<dbReference type="HAMAP" id="MF_01072">
    <property type="entry name" value="MdoH_OpgH"/>
    <property type="match status" value="1"/>
</dbReference>
<feature type="transmembrane region" description="Helical" evidence="12">
    <location>
        <begin position="45"/>
        <end position="63"/>
    </location>
</feature>
<keyword evidence="10 12" id="KW-1133">Transmembrane helix</keyword>
<feature type="transmembrane region" description="Helical" evidence="12">
    <location>
        <begin position="488"/>
        <end position="508"/>
    </location>
</feature>
<dbReference type="EMBL" id="JAAIKB010000014">
    <property type="protein sequence ID" value="NGM23380.1"/>
    <property type="molecule type" value="Genomic_DNA"/>
</dbReference>
<dbReference type="SUPFAM" id="SSF53448">
    <property type="entry name" value="Nucleotide-diphospho-sugar transferases"/>
    <property type="match status" value="1"/>
</dbReference>
<evidence type="ECO:0000256" key="13">
    <source>
        <dbReference type="SAM" id="MobiDB-lite"/>
    </source>
</evidence>